<name>A0A0R1TCI7_9LACO</name>
<dbReference type="SUPFAM" id="SSF52218">
    <property type="entry name" value="Flavoproteins"/>
    <property type="match status" value="1"/>
</dbReference>
<dbReference type="RefSeq" id="WP_056986946.1">
    <property type="nucleotide sequence ID" value="NZ_AZFH01000202.1"/>
</dbReference>
<dbReference type="PANTHER" id="PTHR30543:SF21">
    <property type="entry name" value="NAD(P)H-DEPENDENT FMN REDUCTASE LOT6"/>
    <property type="match status" value="1"/>
</dbReference>
<dbReference type="OrthoDB" id="9812295at2"/>
<protein>
    <submittedName>
        <fullName evidence="2">Oxidoreductase</fullName>
    </submittedName>
</protein>
<dbReference type="EMBL" id="AZFH01000202">
    <property type="protein sequence ID" value="KRL76216.1"/>
    <property type="molecule type" value="Genomic_DNA"/>
</dbReference>
<dbReference type="AlphaFoldDB" id="A0A0R1TCI7"/>
<comment type="caution">
    <text evidence="2">The sequence shown here is derived from an EMBL/GenBank/DDBJ whole genome shotgun (WGS) entry which is preliminary data.</text>
</comment>
<dbReference type="GO" id="GO:0010181">
    <property type="term" value="F:FMN binding"/>
    <property type="evidence" value="ECO:0007669"/>
    <property type="project" value="TreeGrafter"/>
</dbReference>
<accession>A0A0R1TCI7</accession>
<dbReference type="InterPro" id="IPR050712">
    <property type="entry name" value="NAD(P)H-dep_reductase"/>
</dbReference>
<dbReference type="InterPro" id="IPR005025">
    <property type="entry name" value="FMN_Rdtase-like_dom"/>
</dbReference>
<gene>
    <name evidence="2" type="ORF">FC36_GL001928</name>
</gene>
<reference evidence="2 3" key="1">
    <citation type="journal article" date="2015" name="Genome Announc.">
        <title>Expanding the biotechnology potential of lactobacilli through comparative genomics of 213 strains and associated genera.</title>
        <authorList>
            <person name="Sun Z."/>
            <person name="Harris H.M."/>
            <person name="McCann A."/>
            <person name="Guo C."/>
            <person name="Argimon S."/>
            <person name="Zhang W."/>
            <person name="Yang X."/>
            <person name="Jeffery I.B."/>
            <person name="Cooney J.C."/>
            <person name="Kagawa T.F."/>
            <person name="Liu W."/>
            <person name="Song Y."/>
            <person name="Salvetti E."/>
            <person name="Wrobel A."/>
            <person name="Rasinkangas P."/>
            <person name="Parkhill J."/>
            <person name="Rea M.C."/>
            <person name="O'Sullivan O."/>
            <person name="Ritari J."/>
            <person name="Douillard F.P."/>
            <person name="Paul Ross R."/>
            <person name="Yang R."/>
            <person name="Briner A.E."/>
            <person name="Felis G.E."/>
            <person name="de Vos W.M."/>
            <person name="Barrangou R."/>
            <person name="Klaenhammer T.R."/>
            <person name="Caufield P.W."/>
            <person name="Cui Y."/>
            <person name="Zhang H."/>
            <person name="O'Toole P.W."/>
        </authorList>
    </citation>
    <scope>NUCLEOTIDE SEQUENCE [LARGE SCALE GENOMIC DNA]</scope>
    <source>
        <strain evidence="2 3">DSM 15833</strain>
    </source>
</reference>
<organism evidence="2 3">
    <name type="scientific">Ligilactobacillus equi DSM 15833 = JCM 10991</name>
    <dbReference type="NCBI Taxonomy" id="1423740"/>
    <lineage>
        <taxon>Bacteria</taxon>
        <taxon>Bacillati</taxon>
        <taxon>Bacillota</taxon>
        <taxon>Bacilli</taxon>
        <taxon>Lactobacillales</taxon>
        <taxon>Lactobacillaceae</taxon>
        <taxon>Ligilactobacillus</taxon>
    </lineage>
</organism>
<proteinExistence type="predicted"/>
<evidence type="ECO:0000313" key="2">
    <source>
        <dbReference type="EMBL" id="KRL76216.1"/>
    </source>
</evidence>
<sequence length="176" mass="19588">MKFVAIVGTNADFSLNRNLLRFMQKHFTKQADIEILEIKDLEAFHDASQTPSAQVIAFSDKIHAADGVIISTPEYDHTIPAPLASALEWLGQTKALNHKKVMITGASYGVLGTLRAQEHLRRILQSPNLAASTLAGEEFFLRRAAQAFDEEGNLKDTQVVAQLDQYFADFVSWVKD</sequence>
<dbReference type="GO" id="GO:0016491">
    <property type="term" value="F:oxidoreductase activity"/>
    <property type="evidence" value="ECO:0007669"/>
    <property type="project" value="InterPro"/>
</dbReference>
<dbReference type="InterPro" id="IPR029039">
    <property type="entry name" value="Flavoprotein-like_sf"/>
</dbReference>
<dbReference type="Proteomes" id="UP000051048">
    <property type="component" value="Unassembled WGS sequence"/>
</dbReference>
<dbReference type="PATRIC" id="fig|1423740.3.peg.2093"/>
<dbReference type="Pfam" id="PF03358">
    <property type="entry name" value="FMN_red"/>
    <property type="match status" value="1"/>
</dbReference>
<dbReference type="Gene3D" id="3.40.50.360">
    <property type="match status" value="1"/>
</dbReference>
<dbReference type="STRING" id="1423740.FC36_GL001928"/>
<dbReference type="GO" id="GO:0005829">
    <property type="term" value="C:cytosol"/>
    <property type="evidence" value="ECO:0007669"/>
    <property type="project" value="TreeGrafter"/>
</dbReference>
<evidence type="ECO:0000313" key="3">
    <source>
        <dbReference type="Proteomes" id="UP000051048"/>
    </source>
</evidence>
<evidence type="ECO:0000259" key="1">
    <source>
        <dbReference type="Pfam" id="PF03358"/>
    </source>
</evidence>
<dbReference type="PANTHER" id="PTHR30543">
    <property type="entry name" value="CHROMATE REDUCTASE"/>
    <property type="match status" value="1"/>
</dbReference>
<feature type="domain" description="NADPH-dependent FMN reductase-like" evidence="1">
    <location>
        <begin position="1"/>
        <end position="143"/>
    </location>
</feature>